<sequence length="177" mass="20233">MEAPDDQSGVAQMGAAAYDSSSVTTAGLLGLTTQIRQKIYYFAGLVSDTELYLDANYLNPDNPNLTFSAEPRVVFFAKNHFHLTECFPGQKRTGEVMIFLKNIKYIRSLKVQLFHGDLYTKWLPMVKSVQDKLNLRFLKIETILESLPKWNGWSKLTPEEMINVMKKMVDESIWPFG</sequence>
<keyword evidence="2" id="KW-1185">Reference proteome</keyword>
<reference evidence="1" key="1">
    <citation type="submission" date="2023-10" db="EMBL/GenBank/DDBJ databases">
        <authorList>
            <person name="Hackl T."/>
        </authorList>
    </citation>
    <scope>NUCLEOTIDE SEQUENCE</scope>
</reference>
<protein>
    <submittedName>
        <fullName evidence="1">Uu.00g094000.m01.CDS01</fullName>
    </submittedName>
</protein>
<comment type="caution">
    <text evidence="1">The sequence shown here is derived from an EMBL/GenBank/DDBJ whole genome shotgun (WGS) entry which is preliminary data.</text>
</comment>
<gene>
    <name evidence="1" type="ORF">KHLLAP_LOCUS8682</name>
</gene>
<organism evidence="1 2">
    <name type="scientific">Anthostomella pinea</name>
    <dbReference type="NCBI Taxonomy" id="933095"/>
    <lineage>
        <taxon>Eukaryota</taxon>
        <taxon>Fungi</taxon>
        <taxon>Dikarya</taxon>
        <taxon>Ascomycota</taxon>
        <taxon>Pezizomycotina</taxon>
        <taxon>Sordariomycetes</taxon>
        <taxon>Xylariomycetidae</taxon>
        <taxon>Xylariales</taxon>
        <taxon>Xylariaceae</taxon>
        <taxon>Anthostomella</taxon>
    </lineage>
</organism>
<proteinExistence type="predicted"/>
<dbReference type="Proteomes" id="UP001295740">
    <property type="component" value="Unassembled WGS sequence"/>
</dbReference>
<evidence type="ECO:0000313" key="1">
    <source>
        <dbReference type="EMBL" id="CAJ2508214.1"/>
    </source>
</evidence>
<evidence type="ECO:0000313" key="2">
    <source>
        <dbReference type="Proteomes" id="UP001295740"/>
    </source>
</evidence>
<accession>A0AAI8VNJ0</accession>
<name>A0AAI8VNJ0_9PEZI</name>
<dbReference type="AlphaFoldDB" id="A0AAI8VNJ0"/>
<dbReference type="EMBL" id="CAUWAG010000010">
    <property type="protein sequence ID" value="CAJ2508214.1"/>
    <property type="molecule type" value="Genomic_DNA"/>
</dbReference>